<reference evidence="1" key="1">
    <citation type="journal article" date="2022" name="Int. J. Mol. Sci.">
        <title>Draft Genome of Tanacetum Coccineum: Genomic Comparison of Closely Related Tanacetum-Family Plants.</title>
        <authorList>
            <person name="Yamashiro T."/>
            <person name="Shiraishi A."/>
            <person name="Nakayama K."/>
            <person name="Satake H."/>
        </authorList>
    </citation>
    <scope>NUCLEOTIDE SEQUENCE</scope>
</reference>
<reference evidence="1" key="2">
    <citation type="submission" date="2022-01" db="EMBL/GenBank/DDBJ databases">
        <authorList>
            <person name="Yamashiro T."/>
            <person name="Shiraishi A."/>
            <person name="Satake H."/>
            <person name="Nakayama K."/>
        </authorList>
    </citation>
    <scope>NUCLEOTIDE SEQUENCE</scope>
</reference>
<organism evidence="1 2">
    <name type="scientific">Tanacetum coccineum</name>
    <dbReference type="NCBI Taxonomy" id="301880"/>
    <lineage>
        <taxon>Eukaryota</taxon>
        <taxon>Viridiplantae</taxon>
        <taxon>Streptophyta</taxon>
        <taxon>Embryophyta</taxon>
        <taxon>Tracheophyta</taxon>
        <taxon>Spermatophyta</taxon>
        <taxon>Magnoliopsida</taxon>
        <taxon>eudicotyledons</taxon>
        <taxon>Gunneridae</taxon>
        <taxon>Pentapetalae</taxon>
        <taxon>asterids</taxon>
        <taxon>campanulids</taxon>
        <taxon>Asterales</taxon>
        <taxon>Asteraceae</taxon>
        <taxon>Asteroideae</taxon>
        <taxon>Anthemideae</taxon>
        <taxon>Anthemidinae</taxon>
        <taxon>Tanacetum</taxon>
    </lineage>
</organism>
<sequence length="104" mass="10759">MGVSVHLSEDLFGFWLDGSTFFVTNGSTAVGGECGRFCGGSASMGNAGFGTTMVAGGRDFNTTQSNPYASKLYSVQIGLVTDASYGDGCRVAEDCLEAITVVVY</sequence>
<proteinExistence type="predicted"/>
<dbReference type="EMBL" id="BQNB010010907">
    <property type="protein sequence ID" value="GJS83510.1"/>
    <property type="molecule type" value="Genomic_DNA"/>
</dbReference>
<evidence type="ECO:0000313" key="1">
    <source>
        <dbReference type="EMBL" id="GJS83510.1"/>
    </source>
</evidence>
<accession>A0ABQ4Z156</accession>
<dbReference type="Proteomes" id="UP001151760">
    <property type="component" value="Unassembled WGS sequence"/>
</dbReference>
<name>A0ABQ4Z156_9ASTR</name>
<keyword evidence="2" id="KW-1185">Reference proteome</keyword>
<gene>
    <name evidence="1" type="ORF">Tco_0750051</name>
</gene>
<protein>
    <submittedName>
        <fullName evidence="1">Uncharacterized protein</fullName>
    </submittedName>
</protein>
<evidence type="ECO:0000313" key="2">
    <source>
        <dbReference type="Proteomes" id="UP001151760"/>
    </source>
</evidence>
<feature type="non-terminal residue" evidence="1">
    <location>
        <position position="1"/>
    </location>
</feature>
<comment type="caution">
    <text evidence="1">The sequence shown here is derived from an EMBL/GenBank/DDBJ whole genome shotgun (WGS) entry which is preliminary data.</text>
</comment>